<accession>A0A1G2JDB5</accession>
<reference evidence="1 2" key="1">
    <citation type="journal article" date="2016" name="Nat. Commun.">
        <title>Thousands of microbial genomes shed light on interconnected biogeochemical processes in an aquifer system.</title>
        <authorList>
            <person name="Anantharaman K."/>
            <person name="Brown C.T."/>
            <person name="Hug L.A."/>
            <person name="Sharon I."/>
            <person name="Castelle C.J."/>
            <person name="Probst A.J."/>
            <person name="Thomas B.C."/>
            <person name="Singh A."/>
            <person name="Wilkins M.J."/>
            <person name="Karaoz U."/>
            <person name="Brodie E.L."/>
            <person name="Williams K.H."/>
            <person name="Hubbard S.S."/>
            <person name="Banfield J.F."/>
        </authorList>
    </citation>
    <scope>NUCLEOTIDE SEQUENCE [LARGE SCALE GENOMIC DNA]</scope>
</reference>
<evidence type="ECO:0000313" key="2">
    <source>
        <dbReference type="Proteomes" id="UP000177751"/>
    </source>
</evidence>
<organism evidence="1 2">
    <name type="scientific">Candidatus Staskawiczbacteria bacterium RIFOXYC1_FULL_38_18</name>
    <dbReference type="NCBI Taxonomy" id="1802229"/>
    <lineage>
        <taxon>Bacteria</taxon>
        <taxon>Candidatus Staskawicziibacteriota</taxon>
    </lineage>
</organism>
<name>A0A1G2JDB5_9BACT</name>
<protein>
    <submittedName>
        <fullName evidence="1">Uncharacterized protein</fullName>
    </submittedName>
</protein>
<proteinExistence type="predicted"/>
<comment type="caution">
    <text evidence="1">The sequence shown here is derived from an EMBL/GenBank/DDBJ whole genome shotgun (WGS) entry which is preliminary data.</text>
</comment>
<dbReference type="AlphaFoldDB" id="A0A1G2JDB5"/>
<sequence length="71" mass="7557">MPCPSEAFGEGGKARIQIPVIARARPKPAGGGGRSQQATWQSRLVSFLSIAKKLTISIGSNRSEPFKFGEV</sequence>
<gene>
    <name evidence="1" type="ORF">A2401_01815</name>
</gene>
<dbReference type="Proteomes" id="UP000177751">
    <property type="component" value="Unassembled WGS sequence"/>
</dbReference>
<evidence type="ECO:0000313" key="1">
    <source>
        <dbReference type="EMBL" id="OGZ84521.1"/>
    </source>
</evidence>
<dbReference type="EMBL" id="MHPP01000015">
    <property type="protein sequence ID" value="OGZ84521.1"/>
    <property type="molecule type" value="Genomic_DNA"/>
</dbReference>